<dbReference type="AlphaFoldDB" id="A0A0F8WRA2"/>
<dbReference type="PANTHER" id="PTHR30070">
    <property type="entry name" value="HEME EXPORTER PROTEIN B"/>
    <property type="match status" value="1"/>
</dbReference>
<dbReference type="InterPro" id="IPR026031">
    <property type="entry name" value="Cyt_c_CcmB_bac"/>
</dbReference>
<evidence type="ECO:0000256" key="6">
    <source>
        <dbReference type="ARBA" id="ARBA00022475"/>
    </source>
</evidence>
<keyword evidence="8 12" id="KW-0812">Transmembrane</keyword>
<dbReference type="GO" id="GO:0017004">
    <property type="term" value="P:cytochrome complex assembly"/>
    <property type="evidence" value="ECO:0007669"/>
    <property type="project" value="UniProtKB-KW"/>
</dbReference>
<dbReference type="EMBL" id="LAZR01063472">
    <property type="protein sequence ID" value="KKK59452.1"/>
    <property type="molecule type" value="Genomic_DNA"/>
</dbReference>
<gene>
    <name evidence="13" type="ORF">LCGC14_3034250</name>
</gene>
<comment type="caution">
    <text evidence="13">The sequence shown here is derived from an EMBL/GenBank/DDBJ whole genome shotgun (WGS) entry which is preliminary data.</text>
</comment>
<evidence type="ECO:0000256" key="11">
    <source>
        <dbReference type="ARBA" id="ARBA00023136"/>
    </source>
</evidence>
<feature type="transmembrane region" description="Helical" evidence="12">
    <location>
        <begin position="131"/>
        <end position="154"/>
    </location>
</feature>
<dbReference type="InterPro" id="IPR003544">
    <property type="entry name" value="Cyt_c_biogenesis_CcmB"/>
</dbReference>
<evidence type="ECO:0000256" key="5">
    <source>
        <dbReference type="ARBA" id="ARBA00022448"/>
    </source>
</evidence>
<dbReference type="GO" id="GO:0005886">
    <property type="term" value="C:plasma membrane"/>
    <property type="evidence" value="ECO:0007669"/>
    <property type="project" value="UniProtKB-SubCell"/>
</dbReference>
<keyword evidence="7" id="KW-0997">Cell inner membrane</keyword>
<evidence type="ECO:0000256" key="1">
    <source>
        <dbReference type="ARBA" id="ARBA00002442"/>
    </source>
</evidence>
<dbReference type="PIRSF" id="PIRSF002764">
    <property type="entry name" value="CcmB"/>
    <property type="match status" value="1"/>
</dbReference>
<dbReference type="GO" id="GO:0015232">
    <property type="term" value="F:heme transmembrane transporter activity"/>
    <property type="evidence" value="ECO:0007669"/>
    <property type="project" value="InterPro"/>
</dbReference>
<evidence type="ECO:0000256" key="2">
    <source>
        <dbReference type="ARBA" id="ARBA00004429"/>
    </source>
</evidence>
<evidence type="ECO:0000256" key="12">
    <source>
        <dbReference type="SAM" id="Phobius"/>
    </source>
</evidence>
<evidence type="ECO:0000256" key="8">
    <source>
        <dbReference type="ARBA" id="ARBA00022692"/>
    </source>
</evidence>
<keyword evidence="11 12" id="KW-0472">Membrane</keyword>
<comment type="function">
    <text evidence="1">Required for the export of heme to the periplasm for the biogenesis of c-type cytochromes.</text>
</comment>
<organism evidence="13">
    <name type="scientific">marine sediment metagenome</name>
    <dbReference type="NCBI Taxonomy" id="412755"/>
    <lineage>
        <taxon>unclassified sequences</taxon>
        <taxon>metagenomes</taxon>
        <taxon>ecological metagenomes</taxon>
    </lineage>
</organism>
<keyword evidence="10 12" id="KW-1133">Transmembrane helix</keyword>
<dbReference type="GO" id="GO:1903607">
    <property type="term" value="P:cytochrome c biosynthetic process"/>
    <property type="evidence" value="ECO:0007669"/>
    <property type="project" value="TreeGrafter"/>
</dbReference>
<dbReference type="PANTHER" id="PTHR30070:SF1">
    <property type="entry name" value="CYTOCHROME C BIOGENESIS B-RELATED"/>
    <property type="match status" value="1"/>
</dbReference>
<evidence type="ECO:0000256" key="7">
    <source>
        <dbReference type="ARBA" id="ARBA00022519"/>
    </source>
</evidence>
<feature type="transmembrane region" description="Helical" evidence="12">
    <location>
        <begin position="25"/>
        <end position="44"/>
    </location>
</feature>
<reference evidence="13" key="1">
    <citation type="journal article" date="2015" name="Nature">
        <title>Complex archaea that bridge the gap between prokaryotes and eukaryotes.</title>
        <authorList>
            <person name="Spang A."/>
            <person name="Saw J.H."/>
            <person name="Jorgensen S.L."/>
            <person name="Zaremba-Niedzwiedzka K."/>
            <person name="Martijn J."/>
            <person name="Lind A.E."/>
            <person name="van Eijk R."/>
            <person name="Schleper C."/>
            <person name="Guy L."/>
            <person name="Ettema T.J."/>
        </authorList>
    </citation>
    <scope>NUCLEOTIDE SEQUENCE</scope>
</reference>
<evidence type="ECO:0000256" key="10">
    <source>
        <dbReference type="ARBA" id="ARBA00022989"/>
    </source>
</evidence>
<dbReference type="PRINTS" id="PR01414">
    <property type="entry name" value="CCMBBIOGNSIS"/>
</dbReference>
<sequence length="222" mass="24389">MKSSADKVLAILWKDILSELRTRDIIVSVLVFALLVIVIFNFAFDPARVRLVAAGVLWVALTFAGVLGLNRSFVLEKDKGCLEGLMLCPVSREVIYLGKLLGNLLFMLIVAVIVLPIFFALFNLPIFNPELILIVVLATTGFASVGTLFSALAVNTKARDIMLPILFFPIVAPVIIAAVKSTGLVLDGEPWSSWASWLQIMIAFDVIFMVVSSLVFEFIIEE</sequence>
<name>A0A0F8WRA2_9ZZZZ</name>
<proteinExistence type="inferred from homology"/>
<feature type="transmembrane region" description="Helical" evidence="12">
    <location>
        <begin position="50"/>
        <end position="69"/>
    </location>
</feature>
<feature type="transmembrane region" description="Helical" evidence="12">
    <location>
        <begin position="100"/>
        <end position="119"/>
    </location>
</feature>
<feature type="transmembrane region" description="Helical" evidence="12">
    <location>
        <begin position="161"/>
        <end position="179"/>
    </location>
</feature>
<evidence type="ECO:0000256" key="4">
    <source>
        <dbReference type="ARBA" id="ARBA00016452"/>
    </source>
</evidence>
<protein>
    <recommendedName>
        <fullName evidence="4">Heme exporter protein B</fullName>
    </recommendedName>
</protein>
<evidence type="ECO:0000256" key="3">
    <source>
        <dbReference type="ARBA" id="ARBA00010544"/>
    </source>
</evidence>
<dbReference type="Pfam" id="PF03379">
    <property type="entry name" value="CcmB"/>
    <property type="match status" value="1"/>
</dbReference>
<feature type="transmembrane region" description="Helical" evidence="12">
    <location>
        <begin position="199"/>
        <end position="220"/>
    </location>
</feature>
<keyword evidence="5" id="KW-0813">Transport</keyword>
<keyword evidence="6" id="KW-1003">Cell membrane</keyword>
<comment type="subcellular location">
    <subcellularLocation>
        <location evidence="2">Cell inner membrane</location>
        <topology evidence="2">Multi-pass membrane protein</topology>
    </subcellularLocation>
</comment>
<comment type="similarity">
    <text evidence="3">Belongs to the CcmB/CycW/HelB family.</text>
</comment>
<evidence type="ECO:0000313" key="13">
    <source>
        <dbReference type="EMBL" id="KKK59452.1"/>
    </source>
</evidence>
<evidence type="ECO:0000256" key="9">
    <source>
        <dbReference type="ARBA" id="ARBA00022748"/>
    </source>
</evidence>
<keyword evidence="9" id="KW-0201">Cytochrome c-type biogenesis</keyword>
<accession>A0A0F8WRA2</accession>